<dbReference type="OrthoDB" id="6099413at2759"/>
<dbReference type="PRINTS" id="PR00019">
    <property type="entry name" value="LEURICHRPT"/>
</dbReference>
<evidence type="ECO:0000256" key="3">
    <source>
        <dbReference type="ARBA" id="ARBA00022737"/>
    </source>
</evidence>
<dbReference type="SUPFAM" id="SSF52047">
    <property type="entry name" value="RNI-like"/>
    <property type="match status" value="1"/>
</dbReference>
<proteinExistence type="predicted"/>
<protein>
    <submittedName>
        <fullName evidence="4">Uncharacterized protein</fullName>
    </submittedName>
</protein>
<accession>A0A8S3ZE42</accession>
<dbReference type="InterPro" id="IPR003591">
    <property type="entry name" value="Leu-rich_rpt_typical-subtyp"/>
</dbReference>
<dbReference type="InterPro" id="IPR032675">
    <property type="entry name" value="LRR_dom_sf"/>
</dbReference>
<dbReference type="InterPro" id="IPR001611">
    <property type="entry name" value="Leu-rich_rpt"/>
</dbReference>
<name>A0A8S3ZE42_9EUPU</name>
<dbReference type="Pfam" id="PF13516">
    <property type="entry name" value="LRR_6"/>
    <property type="match status" value="2"/>
</dbReference>
<feature type="non-terminal residue" evidence="4">
    <location>
        <position position="1"/>
    </location>
</feature>
<evidence type="ECO:0000313" key="5">
    <source>
        <dbReference type="Proteomes" id="UP000678393"/>
    </source>
</evidence>
<comment type="caution">
    <text evidence="4">The sequence shown here is derived from an EMBL/GenBank/DDBJ whole genome shotgun (WGS) entry which is preliminary data.</text>
</comment>
<dbReference type="EMBL" id="CAJHNH020002706">
    <property type="protein sequence ID" value="CAG5127509.1"/>
    <property type="molecule type" value="Genomic_DNA"/>
</dbReference>
<keyword evidence="3" id="KW-0677">Repeat</keyword>
<dbReference type="AlphaFoldDB" id="A0A8S3ZE42"/>
<gene>
    <name evidence="4" type="ORF">CUNI_LOCUS13067</name>
</gene>
<dbReference type="PROSITE" id="PS51450">
    <property type="entry name" value="LRR"/>
    <property type="match status" value="1"/>
</dbReference>
<dbReference type="SMART" id="SM00369">
    <property type="entry name" value="LRR_TYP"/>
    <property type="match status" value="7"/>
</dbReference>
<dbReference type="Proteomes" id="UP000678393">
    <property type="component" value="Unassembled WGS sequence"/>
</dbReference>
<dbReference type="PANTHER" id="PTHR24369:SF210">
    <property type="entry name" value="CHAOPTIN-RELATED"/>
    <property type="match status" value="1"/>
</dbReference>
<evidence type="ECO:0000256" key="2">
    <source>
        <dbReference type="ARBA" id="ARBA00022729"/>
    </source>
</evidence>
<evidence type="ECO:0000313" key="4">
    <source>
        <dbReference type="EMBL" id="CAG5127509.1"/>
    </source>
</evidence>
<evidence type="ECO:0000256" key="1">
    <source>
        <dbReference type="ARBA" id="ARBA00022614"/>
    </source>
</evidence>
<sequence length="363" mass="40761">MEWFILQKLSALLSYTLKTHVAEIGLLIFNCSDLSELLANQLSDKAEVLDYSRNKFTTLPIISESKECPDKHKCTTTNSTYHCRLDISFSRNQISNFTEESLRAVSCLRTLDLSFNELTADAFNANTFQSGVYYLQRLILNNNPIGRLPGNVITQPFMPYLRELDLSHCHLEDLSNKRQNQLTYMPENIFGDLVSLKVLLLSDNKIQGFHEGAFYRYSSLEILDLRNNQLTSVPYTALDKLTKLQSLDLSQNPIRQVTRGPITSGVQTLALDNIPDLAELGPYSLASFTGLVSLSVSGNKALQAIHPKFLGDNPATLKHVRLENNKLSTLGSDALPWKQLTGLKLGGNPWYCDNQLGWMIKAL</sequence>
<dbReference type="InterPro" id="IPR050541">
    <property type="entry name" value="LRR_TM_domain-containing"/>
</dbReference>
<organism evidence="4 5">
    <name type="scientific">Candidula unifasciata</name>
    <dbReference type="NCBI Taxonomy" id="100452"/>
    <lineage>
        <taxon>Eukaryota</taxon>
        <taxon>Metazoa</taxon>
        <taxon>Spiralia</taxon>
        <taxon>Lophotrochozoa</taxon>
        <taxon>Mollusca</taxon>
        <taxon>Gastropoda</taxon>
        <taxon>Heterobranchia</taxon>
        <taxon>Euthyneura</taxon>
        <taxon>Panpulmonata</taxon>
        <taxon>Eupulmonata</taxon>
        <taxon>Stylommatophora</taxon>
        <taxon>Helicina</taxon>
        <taxon>Helicoidea</taxon>
        <taxon>Geomitridae</taxon>
        <taxon>Candidula</taxon>
    </lineage>
</organism>
<keyword evidence="2" id="KW-0732">Signal</keyword>
<dbReference type="GO" id="GO:0005886">
    <property type="term" value="C:plasma membrane"/>
    <property type="evidence" value="ECO:0007669"/>
    <property type="project" value="TreeGrafter"/>
</dbReference>
<keyword evidence="5" id="KW-1185">Reference proteome</keyword>
<dbReference type="Gene3D" id="3.80.10.10">
    <property type="entry name" value="Ribonuclease Inhibitor"/>
    <property type="match status" value="3"/>
</dbReference>
<dbReference type="PANTHER" id="PTHR24369">
    <property type="entry name" value="ANTIGEN BSP, PUTATIVE-RELATED"/>
    <property type="match status" value="1"/>
</dbReference>
<dbReference type="Pfam" id="PF13855">
    <property type="entry name" value="LRR_8"/>
    <property type="match status" value="1"/>
</dbReference>
<keyword evidence="1" id="KW-0433">Leucine-rich repeat</keyword>
<reference evidence="4" key="1">
    <citation type="submission" date="2021-04" db="EMBL/GenBank/DDBJ databases">
        <authorList>
            <consortium name="Molecular Ecology Group"/>
        </authorList>
    </citation>
    <scope>NUCLEOTIDE SEQUENCE</scope>
</reference>